<evidence type="ECO:0000256" key="1">
    <source>
        <dbReference type="ARBA" id="ARBA00004651"/>
    </source>
</evidence>
<reference evidence="9 10" key="1">
    <citation type="submission" date="2021-03" db="EMBL/GenBank/DDBJ databases">
        <title>novel species in genus Cellulomonas.</title>
        <authorList>
            <person name="Zhang G."/>
        </authorList>
    </citation>
    <scope>NUCLEOTIDE SEQUENCE [LARGE SCALE GENOMIC DNA]</scope>
    <source>
        <strain evidence="10">zg-ZUI188</strain>
    </source>
</reference>
<name>A0ABS3SK61_9CELL</name>
<evidence type="ECO:0000256" key="7">
    <source>
        <dbReference type="SAM" id="Phobius"/>
    </source>
</evidence>
<evidence type="ECO:0000256" key="4">
    <source>
        <dbReference type="ARBA" id="ARBA00022692"/>
    </source>
</evidence>
<keyword evidence="6 7" id="KW-0472">Membrane</keyword>
<evidence type="ECO:0000256" key="5">
    <source>
        <dbReference type="ARBA" id="ARBA00022989"/>
    </source>
</evidence>
<dbReference type="PANTHER" id="PTHR42920:SF11">
    <property type="entry name" value="INNER MEMBRANE PROTEIN YTFF"/>
    <property type="match status" value="1"/>
</dbReference>
<keyword evidence="10" id="KW-1185">Reference proteome</keyword>
<protein>
    <submittedName>
        <fullName evidence="9">EamA family transporter</fullName>
    </submittedName>
</protein>
<feature type="transmembrane region" description="Helical" evidence="7">
    <location>
        <begin position="98"/>
        <end position="118"/>
    </location>
</feature>
<keyword evidence="4 7" id="KW-0812">Transmembrane</keyword>
<comment type="subcellular location">
    <subcellularLocation>
        <location evidence="1">Cell membrane</location>
        <topology evidence="1">Multi-pass membrane protein</topology>
    </subcellularLocation>
</comment>
<dbReference type="SUPFAM" id="SSF103481">
    <property type="entry name" value="Multidrug resistance efflux transporter EmrE"/>
    <property type="match status" value="2"/>
</dbReference>
<evidence type="ECO:0000256" key="6">
    <source>
        <dbReference type="ARBA" id="ARBA00023136"/>
    </source>
</evidence>
<feature type="transmembrane region" description="Helical" evidence="7">
    <location>
        <begin position="73"/>
        <end position="92"/>
    </location>
</feature>
<feature type="transmembrane region" description="Helical" evidence="7">
    <location>
        <begin position="187"/>
        <end position="208"/>
    </location>
</feature>
<evidence type="ECO:0000313" key="10">
    <source>
        <dbReference type="Proteomes" id="UP000678317"/>
    </source>
</evidence>
<sequence>MPRPSSSAIGVVAVVTGSLLFAVNGTVAKLAMEAGLGPTRLVELRCLGSAVVLVTAALVVAPRKLRPASRREVAVLALLGVVGVALVQWFYLVAISRLPVGLALLIEYTAPLIVALWARYVFREQVRARVWWALAACLAGLGLVAQVGDDVRLDAVGLLAAVGAAVALATYYLLGDRLLTTRDPLTTHAWSLGFAALFWVVLQPLWTFPTSTLSIDVAVPGTGLQPPMWLLVAWIVLLGTVAPYLLFLVGIQRVGAARAGLLGMVEPVAASAAAWAVLGESMTPVQLVGGAVVIAGVVLAETARRSRDQALLPDTVVT</sequence>
<evidence type="ECO:0000259" key="8">
    <source>
        <dbReference type="Pfam" id="PF00892"/>
    </source>
</evidence>
<feature type="transmembrane region" description="Helical" evidence="7">
    <location>
        <begin position="155"/>
        <end position="175"/>
    </location>
</feature>
<dbReference type="Gene3D" id="1.10.3730.20">
    <property type="match status" value="1"/>
</dbReference>
<dbReference type="InterPro" id="IPR051258">
    <property type="entry name" value="Diverse_Substrate_Transporter"/>
</dbReference>
<keyword evidence="5 7" id="KW-1133">Transmembrane helix</keyword>
<feature type="domain" description="EamA" evidence="8">
    <location>
        <begin position="9"/>
        <end position="144"/>
    </location>
</feature>
<comment type="caution">
    <text evidence="9">The sequence shown here is derived from an EMBL/GenBank/DDBJ whole genome shotgun (WGS) entry which is preliminary data.</text>
</comment>
<feature type="transmembrane region" description="Helical" evidence="7">
    <location>
        <begin position="259"/>
        <end position="278"/>
    </location>
</feature>
<dbReference type="InterPro" id="IPR037185">
    <property type="entry name" value="EmrE-like"/>
</dbReference>
<feature type="transmembrane region" description="Helical" evidence="7">
    <location>
        <begin position="41"/>
        <end position="61"/>
    </location>
</feature>
<evidence type="ECO:0000256" key="2">
    <source>
        <dbReference type="ARBA" id="ARBA00007362"/>
    </source>
</evidence>
<organism evidence="9 10">
    <name type="scientific">Cellulomonas fengjieae</name>
    <dbReference type="NCBI Taxonomy" id="2819978"/>
    <lineage>
        <taxon>Bacteria</taxon>
        <taxon>Bacillati</taxon>
        <taxon>Actinomycetota</taxon>
        <taxon>Actinomycetes</taxon>
        <taxon>Micrococcales</taxon>
        <taxon>Cellulomonadaceae</taxon>
        <taxon>Cellulomonas</taxon>
    </lineage>
</organism>
<dbReference type="InterPro" id="IPR000620">
    <property type="entry name" value="EamA_dom"/>
</dbReference>
<dbReference type="Pfam" id="PF00892">
    <property type="entry name" value="EamA"/>
    <property type="match status" value="2"/>
</dbReference>
<comment type="similarity">
    <text evidence="2">Belongs to the EamA transporter family.</text>
</comment>
<accession>A0ABS3SK61</accession>
<dbReference type="RefSeq" id="WP_208290252.1">
    <property type="nucleotide sequence ID" value="NZ_CP074404.1"/>
</dbReference>
<evidence type="ECO:0000313" key="9">
    <source>
        <dbReference type="EMBL" id="MBO3086130.1"/>
    </source>
</evidence>
<evidence type="ECO:0000256" key="3">
    <source>
        <dbReference type="ARBA" id="ARBA00022475"/>
    </source>
</evidence>
<feature type="transmembrane region" description="Helical" evidence="7">
    <location>
        <begin position="284"/>
        <end position="303"/>
    </location>
</feature>
<keyword evidence="3" id="KW-1003">Cell membrane</keyword>
<feature type="transmembrane region" description="Helical" evidence="7">
    <location>
        <begin position="228"/>
        <end position="247"/>
    </location>
</feature>
<dbReference type="PANTHER" id="PTHR42920">
    <property type="entry name" value="OS03G0707200 PROTEIN-RELATED"/>
    <property type="match status" value="1"/>
</dbReference>
<proteinExistence type="inferred from homology"/>
<dbReference type="Proteomes" id="UP000678317">
    <property type="component" value="Unassembled WGS sequence"/>
</dbReference>
<feature type="domain" description="EamA" evidence="8">
    <location>
        <begin position="157"/>
        <end position="299"/>
    </location>
</feature>
<feature type="transmembrane region" description="Helical" evidence="7">
    <location>
        <begin position="130"/>
        <end position="149"/>
    </location>
</feature>
<dbReference type="EMBL" id="JAGFBM010000009">
    <property type="protein sequence ID" value="MBO3086130.1"/>
    <property type="molecule type" value="Genomic_DNA"/>
</dbReference>
<gene>
    <name evidence="9" type="ORF">J4035_15915</name>
</gene>